<dbReference type="Proteomes" id="UP000184480">
    <property type="component" value="Unassembled WGS sequence"/>
</dbReference>
<organism evidence="1 2">
    <name type="scientific">Dysgonomonas macrotermitis</name>
    <dbReference type="NCBI Taxonomy" id="1346286"/>
    <lineage>
        <taxon>Bacteria</taxon>
        <taxon>Pseudomonadati</taxon>
        <taxon>Bacteroidota</taxon>
        <taxon>Bacteroidia</taxon>
        <taxon>Bacteroidales</taxon>
        <taxon>Dysgonomonadaceae</taxon>
        <taxon>Dysgonomonas</taxon>
    </lineage>
</organism>
<sequence>MTNLFFILITTMLINHPENMQSPTKEDKYAITHYYSNDDLENLDNRICYLFNQTSKNKFDSISNLKDFNKTYILHYIYEKELLKKDFLNSSFLENLILSKERHYLYKLNEIRYINPDIILEDLNGKFVGFGNALYFNLGLNYNTGFIKYYQDIIDTKKELNLVEIFTISTINRWELFAKDKNGVTYILDPSRKGLTIKTLSEFVEEHPEIFK</sequence>
<dbReference type="AlphaFoldDB" id="A0A1M4YCY7"/>
<dbReference type="STRING" id="1346286.SAMN05444362_103138"/>
<gene>
    <name evidence="1" type="ORF">SAMN05444362_103138</name>
</gene>
<name>A0A1M4YCY7_9BACT</name>
<dbReference type="OrthoDB" id="9769182at2"/>
<dbReference type="EMBL" id="FQUC01000003">
    <property type="protein sequence ID" value="SHF03674.1"/>
    <property type="molecule type" value="Genomic_DNA"/>
</dbReference>
<evidence type="ECO:0000313" key="2">
    <source>
        <dbReference type="Proteomes" id="UP000184480"/>
    </source>
</evidence>
<proteinExistence type="predicted"/>
<accession>A0A1M4YCY7</accession>
<reference evidence="2" key="1">
    <citation type="submission" date="2016-11" db="EMBL/GenBank/DDBJ databases">
        <authorList>
            <person name="Varghese N."/>
            <person name="Submissions S."/>
        </authorList>
    </citation>
    <scope>NUCLEOTIDE SEQUENCE [LARGE SCALE GENOMIC DNA]</scope>
    <source>
        <strain evidence="2">DSM 27370</strain>
    </source>
</reference>
<evidence type="ECO:0000313" key="1">
    <source>
        <dbReference type="EMBL" id="SHF03674.1"/>
    </source>
</evidence>
<keyword evidence="2" id="KW-1185">Reference proteome</keyword>
<dbReference type="RefSeq" id="WP_062177440.1">
    <property type="nucleotide sequence ID" value="NZ_BBXL01000003.1"/>
</dbReference>
<protein>
    <submittedName>
        <fullName evidence="1">Uncharacterized protein</fullName>
    </submittedName>
</protein>